<dbReference type="EMBL" id="PVZC01000002">
    <property type="protein sequence ID" value="PRY00623.1"/>
    <property type="molecule type" value="Genomic_DNA"/>
</dbReference>
<dbReference type="AlphaFoldDB" id="A0A2T0Q9U8"/>
<reference evidence="3 4" key="1">
    <citation type="submission" date="2018-03" db="EMBL/GenBank/DDBJ databases">
        <title>Genomic Encyclopedia of Archaeal and Bacterial Type Strains, Phase II (KMG-II): from individual species to whole genera.</title>
        <authorList>
            <person name="Goeker M."/>
        </authorList>
    </citation>
    <scope>NUCLEOTIDE SEQUENCE [LARGE SCALE GENOMIC DNA]</scope>
    <source>
        <strain evidence="3 4">DSM 45601</strain>
    </source>
</reference>
<dbReference type="PROSITE" id="PS51257">
    <property type="entry name" value="PROKAR_LIPOPROTEIN"/>
    <property type="match status" value="1"/>
</dbReference>
<gene>
    <name evidence="3" type="ORF">CLV72_102254</name>
</gene>
<accession>A0A2T0Q9U8</accession>
<keyword evidence="2" id="KW-0732">Signal</keyword>
<sequence length="192" mass="19948">MRRTTHLPLVAVAVAAMATATLVGCDSETSAGEGAPTGPADPATSTPASGEVDDAVVEQLAESAWLPEHVTVDGTEYPRPPGLTEVHLALPEGEQLDGGEFRCHYGSDVTVSGDTLLVGEVVSSNEGCAEDSAEITFQENFLDVFQGTLTYELDDEDGPGISTEPATLTLTHPDGGTITLTENLPIPLDPTE</sequence>
<feature type="chain" id="PRO_5038988769" evidence="2">
    <location>
        <begin position="21"/>
        <end position="192"/>
    </location>
</feature>
<organism evidence="3 4">
    <name type="scientific">Allonocardiopsis opalescens</name>
    <dbReference type="NCBI Taxonomy" id="1144618"/>
    <lineage>
        <taxon>Bacteria</taxon>
        <taxon>Bacillati</taxon>
        <taxon>Actinomycetota</taxon>
        <taxon>Actinomycetes</taxon>
        <taxon>Streptosporangiales</taxon>
        <taxon>Allonocardiopsis</taxon>
    </lineage>
</organism>
<protein>
    <submittedName>
        <fullName evidence="3">Heat shock protein HslJ</fullName>
    </submittedName>
</protein>
<dbReference type="OrthoDB" id="4733425at2"/>
<feature type="region of interest" description="Disordered" evidence="1">
    <location>
        <begin position="27"/>
        <end position="51"/>
    </location>
</feature>
<keyword evidence="4" id="KW-1185">Reference proteome</keyword>
<comment type="caution">
    <text evidence="3">The sequence shown here is derived from an EMBL/GenBank/DDBJ whole genome shotgun (WGS) entry which is preliminary data.</text>
</comment>
<dbReference type="Proteomes" id="UP000237846">
    <property type="component" value="Unassembled WGS sequence"/>
</dbReference>
<dbReference type="Gene3D" id="2.40.128.270">
    <property type="match status" value="1"/>
</dbReference>
<evidence type="ECO:0000313" key="3">
    <source>
        <dbReference type="EMBL" id="PRY00623.1"/>
    </source>
</evidence>
<proteinExistence type="predicted"/>
<dbReference type="RefSeq" id="WP_106242328.1">
    <property type="nucleotide sequence ID" value="NZ_PVZC01000002.1"/>
</dbReference>
<name>A0A2T0Q9U8_9ACTN</name>
<evidence type="ECO:0000313" key="4">
    <source>
        <dbReference type="Proteomes" id="UP000237846"/>
    </source>
</evidence>
<dbReference type="InterPro" id="IPR038670">
    <property type="entry name" value="HslJ-like_sf"/>
</dbReference>
<evidence type="ECO:0000256" key="1">
    <source>
        <dbReference type="SAM" id="MobiDB-lite"/>
    </source>
</evidence>
<evidence type="ECO:0000256" key="2">
    <source>
        <dbReference type="SAM" id="SignalP"/>
    </source>
</evidence>
<feature type="signal peptide" evidence="2">
    <location>
        <begin position="1"/>
        <end position="20"/>
    </location>
</feature>
<keyword evidence="3" id="KW-0346">Stress response</keyword>